<accession>A0ABZ0H4Z9</accession>
<name>A0ABZ0H4Z9_9ENTR</name>
<evidence type="ECO:0000313" key="2">
    <source>
        <dbReference type="EMBL" id="WOH45365.1"/>
    </source>
</evidence>
<dbReference type="EMBL" id="CP136601">
    <property type="protein sequence ID" value="WOH45365.1"/>
    <property type="molecule type" value="Genomic_DNA"/>
</dbReference>
<keyword evidence="1" id="KW-0472">Membrane</keyword>
<feature type="transmembrane region" description="Helical" evidence="1">
    <location>
        <begin position="7"/>
        <end position="28"/>
    </location>
</feature>
<gene>
    <name evidence="2" type="ORF">RY846_09495</name>
</gene>
<dbReference type="InterPro" id="IPR025686">
    <property type="entry name" value="Glucos_trans_II"/>
</dbReference>
<feature type="transmembrane region" description="Helical" evidence="1">
    <location>
        <begin position="92"/>
        <end position="115"/>
    </location>
</feature>
<sequence>MKNKEFWFIFSFIIMYLIPLLIGNLYYYDDLYRAYLGYMSWDTDGRPFANLFYFVLTFGQTLPDIYPIPLLLGVAFYSYVGFLYARTNGFKFSIGFILSYAMLIMNPLFISNLLFRYDSSFMVIALTLCVVPYSLTLKKWNAYIIGTAALITSFGLYQAAISVFIALAGIELVLNTTNKSIRDAILICFERVSQLIISYLFYSHIILNAFSINDYFKSFNKMIEFSSAGIGVLLQNINSSLYNLKLTFSSGMIIAITPVAIAFLACLIAYTFKNKKLSVLFAVLIGSIAVTLSIPGIAIFGENPVFYSRIYIGLGAALMFITLMPSILKYNNKYCTYCTVILSFYLFTVMSSVMNSVRADTSYQNDISQRIISAINNNHMAESGNIMIIGQSRHSPVTSINILSFPVIKIISPTYFIDKFDGGRFILMHNGLDMVQYPNQKMAEELRKDIIKASPVYADNMFSLFNINGMPVVSFEHTIYDEVNKKSDSMTLPGGALSNVHVSENYFYACINNTSHPELRRNEWYYLLLHMNNGDVLNKNFLSLSLIRKENSSCVVNKWDEAINLKDLKSIEFGIYNTKSMERRSQYTN</sequence>
<feature type="transmembrane region" description="Helical" evidence="1">
    <location>
        <begin position="149"/>
        <end position="172"/>
    </location>
</feature>
<feature type="transmembrane region" description="Helical" evidence="1">
    <location>
        <begin position="192"/>
        <end position="210"/>
    </location>
</feature>
<proteinExistence type="predicted"/>
<organism evidence="2 3">
    <name type="scientific">Citrobacter portucalensis</name>
    <dbReference type="NCBI Taxonomy" id="1639133"/>
    <lineage>
        <taxon>Bacteria</taxon>
        <taxon>Pseudomonadati</taxon>
        <taxon>Pseudomonadota</taxon>
        <taxon>Gammaproteobacteria</taxon>
        <taxon>Enterobacterales</taxon>
        <taxon>Enterobacteriaceae</taxon>
        <taxon>Citrobacter</taxon>
        <taxon>Citrobacter freundii complex</taxon>
    </lineage>
</organism>
<feature type="transmembrane region" description="Helical" evidence="1">
    <location>
        <begin position="65"/>
        <end position="85"/>
    </location>
</feature>
<dbReference type="Pfam" id="PF14264">
    <property type="entry name" value="Glucos_trans_II"/>
    <property type="match status" value="1"/>
</dbReference>
<evidence type="ECO:0000256" key="1">
    <source>
        <dbReference type="SAM" id="Phobius"/>
    </source>
</evidence>
<keyword evidence="3" id="KW-1185">Reference proteome</keyword>
<reference evidence="2 3" key="1">
    <citation type="submission" date="2023-10" db="EMBL/GenBank/DDBJ databases">
        <title>SFO-1, KPC-2, NDM-1 were first reported in Portuguese citrobacter collected clinically.</title>
        <authorList>
            <person name="Guo K."/>
        </authorList>
    </citation>
    <scope>NUCLEOTIDE SEQUENCE [LARGE SCALE GENOMIC DNA]</scope>
    <source>
        <strain evidence="2 3">L2724hy</strain>
    </source>
</reference>
<feature type="transmembrane region" description="Helical" evidence="1">
    <location>
        <begin position="334"/>
        <end position="354"/>
    </location>
</feature>
<evidence type="ECO:0000313" key="3">
    <source>
        <dbReference type="Proteomes" id="UP001302613"/>
    </source>
</evidence>
<dbReference type="RefSeq" id="WP_234102789.1">
    <property type="nucleotide sequence ID" value="NZ_CP136601.1"/>
</dbReference>
<feature type="transmembrane region" description="Helical" evidence="1">
    <location>
        <begin position="248"/>
        <end position="272"/>
    </location>
</feature>
<keyword evidence="1" id="KW-0812">Transmembrane</keyword>
<protein>
    <submittedName>
        <fullName evidence="2">Glucosyltransferase domain-containing protein</fullName>
    </submittedName>
</protein>
<feature type="transmembrane region" description="Helical" evidence="1">
    <location>
        <begin position="306"/>
        <end position="327"/>
    </location>
</feature>
<feature type="transmembrane region" description="Helical" evidence="1">
    <location>
        <begin position="279"/>
        <end position="300"/>
    </location>
</feature>
<keyword evidence="1" id="KW-1133">Transmembrane helix</keyword>
<dbReference type="Proteomes" id="UP001302613">
    <property type="component" value="Chromosome"/>
</dbReference>